<evidence type="ECO:0000256" key="3">
    <source>
        <dbReference type="ARBA" id="ARBA00022692"/>
    </source>
</evidence>
<organism evidence="7 8">
    <name type="scientific">Cardiosporidium cionae</name>
    <dbReference type="NCBI Taxonomy" id="476202"/>
    <lineage>
        <taxon>Eukaryota</taxon>
        <taxon>Sar</taxon>
        <taxon>Alveolata</taxon>
        <taxon>Apicomplexa</taxon>
        <taxon>Aconoidasida</taxon>
        <taxon>Nephromycida</taxon>
        <taxon>Cardiosporidium</taxon>
    </lineage>
</organism>
<sequence>MADSKKSDNSADKMELSSLYKFLQITLPPSMMKLIPMEDIYVDQFVVGMAIGGFSGFLLARYIRKTAIVAVTGFAALQFLNYYDYIDIHWQRIFKDVRKRLDMQKKEGGIDEHDVMDLKEKLKKFLKKIPGGLGIAAGFAVAFRHF</sequence>
<keyword evidence="8" id="KW-1185">Reference proteome</keyword>
<feature type="transmembrane region" description="Helical" evidence="6">
    <location>
        <begin position="40"/>
        <end position="60"/>
    </location>
</feature>
<protein>
    <recommendedName>
        <fullName evidence="9">FUN14 family protein</fullName>
    </recommendedName>
</protein>
<keyword evidence="4 6" id="KW-1133">Transmembrane helix</keyword>
<proteinExistence type="inferred from homology"/>
<dbReference type="PANTHER" id="PTHR21346:SF0">
    <property type="entry name" value="RE45833P"/>
    <property type="match status" value="1"/>
</dbReference>
<evidence type="ECO:0000313" key="8">
    <source>
        <dbReference type="Proteomes" id="UP000823046"/>
    </source>
</evidence>
<dbReference type="Proteomes" id="UP000823046">
    <property type="component" value="Unassembled WGS sequence"/>
</dbReference>
<evidence type="ECO:0000256" key="6">
    <source>
        <dbReference type="SAM" id="Phobius"/>
    </source>
</evidence>
<gene>
    <name evidence="7" type="ORF">IE077_001441</name>
</gene>
<evidence type="ECO:0008006" key="9">
    <source>
        <dbReference type="Google" id="ProtNLM"/>
    </source>
</evidence>
<dbReference type="InterPro" id="IPR007014">
    <property type="entry name" value="FUN14"/>
</dbReference>
<evidence type="ECO:0000313" key="7">
    <source>
        <dbReference type="EMBL" id="KAF8821865.1"/>
    </source>
</evidence>
<accession>A0ABQ7JD75</accession>
<evidence type="ECO:0000256" key="5">
    <source>
        <dbReference type="ARBA" id="ARBA00023136"/>
    </source>
</evidence>
<dbReference type="EMBL" id="JADAQX010000116">
    <property type="protein sequence ID" value="KAF8821865.1"/>
    <property type="molecule type" value="Genomic_DNA"/>
</dbReference>
<keyword evidence="3 6" id="KW-0812">Transmembrane</keyword>
<comment type="subcellular location">
    <subcellularLocation>
        <location evidence="1">Membrane</location>
    </subcellularLocation>
</comment>
<comment type="caution">
    <text evidence="7">The sequence shown here is derived from an EMBL/GenBank/DDBJ whole genome shotgun (WGS) entry which is preliminary data.</text>
</comment>
<evidence type="ECO:0000256" key="2">
    <source>
        <dbReference type="ARBA" id="ARBA00009160"/>
    </source>
</evidence>
<dbReference type="Pfam" id="PF04930">
    <property type="entry name" value="FUN14"/>
    <property type="match status" value="1"/>
</dbReference>
<comment type="similarity">
    <text evidence="2">Belongs to the FUN14 family.</text>
</comment>
<reference evidence="7 8" key="1">
    <citation type="journal article" date="2020" name="bioRxiv">
        <title>Metabolic contributions of an alphaproteobacterial endosymbiont in the apicomplexan Cardiosporidium cionae.</title>
        <authorList>
            <person name="Hunter E.S."/>
            <person name="Paight C.J."/>
            <person name="Lane C.E."/>
        </authorList>
    </citation>
    <scope>NUCLEOTIDE SEQUENCE [LARGE SCALE GENOMIC DNA]</scope>
    <source>
        <strain evidence="7">ESH_2018</strain>
    </source>
</reference>
<keyword evidence="5 6" id="KW-0472">Membrane</keyword>
<evidence type="ECO:0000256" key="1">
    <source>
        <dbReference type="ARBA" id="ARBA00004370"/>
    </source>
</evidence>
<evidence type="ECO:0000256" key="4">
    <source>
        <dbReference type="ARBA" id="ARBA00022989"/>
    </source>
</evidence>
<name>A0ABQ7JD75_9APIC</name>
<dbReference type="PANTHER" id="PTHR21346">
    <property type="entry name" value="FUN14 DOMAIN CONTAINING"/>
    <property type="match status" value="1"/>
</dbReference>